<dbReference type="RefSeq" id="XP_043162164.1">
    <property type="nucleotide sequence ID" value="XM_043306229.1"/>
</dbReference>
<dbReference type="OrthoDB" id="3759773at2759"/>
<proteinExistence type="predicted"/>
<dbReference type="GeneID" id="67008993"/>
<evidence type="ECO:0000256" key="1">
    <source>
        <dbReference type="SAM" id="MobiDB-lite"/>
    </source>
</evidence>
<dbReference type="AlphaFoldDB" id="A0A9P3EZW4"/>
<protein>
    <recommendedName>
        <fullName evidence="4">F-box domain-containing protein</fullName>
    </recommendedName>
</protein>
<name>A0A9P3EZW4_9EURO</name>
<sequence>MDLLDQWDPEYKDVGTLNLDEIYQELSRLDAFEQLISSKQGRNPDKEVEVDTNAEKDSEEAPVQDNPEEIRKNTVLDDIDTRRIALRAGAMELSRAKIRPMTIVDLPADILLQIFGYFRDARIGKQAQIDWRSLPRGCEADIARRTARETIRQVRLVCCLFNDLASPLLCPILRVDLDQESLDGAVELLKRPRIAQGVHAIQVGLQYRPKELVMDCPKFKDYCKKQLEEMVNDCEWHAEVCSHEGHESDDETVCPYREAISNYNKISFSWDCYFNSDESDENDDVTESEADEHMEILVRGYNEYRKKHEEQLHLITTGSFVTTLASCISQLPNIVALGFTDEMEPLYDWRHPTVLLRDTSLLPGMMSAALKWSKIEDLGDVKLTPARILFDLPVAIHKAGIKLRDLYMGPFPRRGSFSLLCPDTVSNPTHPAAWSDLRAACSSLCRVEFGSYFHDRPIRHEHLQPEEKYYVDQYLSTVLCSADLKYVWLYLRSFGLNDGHTTKEGWYNIDPVLSAVNWSRIKNIVISYISLKQDELERFCARLGPSIQLLSLSTVHLLDGSWAGILSTLDEKARSTFREQHDTVSLSHLTGGEFGEVEIKPIPPPLGFEDSDDELEPAKPPPAAGEMLKKLYASFFW</sequence>
<dbReference type="EMBL" id="BHVY01000008">
    <property type="protein sequence ID" value="GIJ91418.1"/>
    <property type="molecule type" value="Genomic_DNA"/>
</dbReference>
<feature type="region of interest" description="Disordered" evidence="1">
    <location>
        <begin position="40"/>
        <end position="68"/>
    </location>
</feature>
<comment type="caution">
    <text evidence="2">The sequence shown here is derived from an EMBL/GenBank/DDBJ whole genome shotgun (WGS) entry which is preliminary data.</text>
</comment>
<reference evidence="2 3" key="1">
    <citation type="submission" date="2018-10" db="EMBL/GenBank/DDBJ databases">
        <title>Pan-genome distribution and transcriptional activeness of fungal secondary metabolism genes in Aspergillus section Fumigati.</title>
        <authorList>
            <person name="Takahashi H."/>
            <person name="Umemura M."/>
            <person name="Ninomiya A."/>
            <person name="Kusuya Y."/>
            <person name="Urayama S."/>
            <person name="Shimizu M."/>
            <person name="Watanabe A."/>
            <person name="Kamei K."/>
            <person name="Yaguchi T."/>
            <person name="Hagiwara D."/>
        </authorList>
    </citation>
    <scope>NUCLEOTIDE SEQUENCE [LARGE SCALE GENOMIC DNA]</scope>
    <source>
        <strain evidence="2 3">IFM 55266</strain>
    </source>
</reference>
<feature type="compositionally biased region" description="Basic and acidic residues" evidence="1">
    <location>
        <begin position="42"/>
        <end position="56"/>
    </location>
</feature>
<dbReference type="Proteomes" id="UP001043456">
    <property type="component" value="Unassembled WGS sequence"/>
</dbReference>
<evidence type="ECO:0000313" key="2">
    <source>
        <dbReference type="EMBL" id="GIJ91418.1"/>
    </source>
</evidence>
<keyword evidence="3" id="KW-1185">Reference proteome</keyword>
<evidence type="ECO:0008006" key="4">
    <source>
        <dbReference type="Google" id="ProtNLM"/>
    </source>
</evidence>
<evidence type="ECO:0000313" key="3">
    <source>
        <dbReference type="Proteomes" id="UP001043456"/>
    </source>
</evidence>
<gene>
    <name evidence="2" type="ORF">Asppvi_010383</name>
</gene>
<accession>A0A9P3EZW4</accession>
<organism evidence="2 3">
    <name type="scientific">Aspergillus pseudoviridinutans</name>
    <dbReference type="NCBI Taxonomy" id="1517512"/>
    <lineage>
        <taxon>Eukaryota</taxon>
        <taxon>Fungi</taxon>
        <taxon>Dikarya</taxon>
        <taxon>Ascomycota</taxon>
        <taxon>Pezizomycotina</taxon>
        <taxon>Eurotiomycetes</taxon>
        <taxon>Eurotiomycetidae</taxon>
        <taxon>Eurotiales</taxon>
        <taxon>Aspergillaceae</taxon>
        <taxon>Aspergillus</taxon>
        <taxon>Aspergillus subgen. Fumigati</taxon>
    </lineage>
</organism>